<keyword evidence="3" id="KW-1185">Reference proteome</keyword>
<dbReference type="EMBL" id="CP069484">
    <property type="protein sequence ID" value="QRO81412.1"/>
    <property type="molecule type" value="Genomic_DNA"/>
</dbReference>
<reference evidence="2 3" key="1">
    <citation type="submission" date="2021-02" db="EMBL/GenBank/DDBJ databases">
        <title>FDA dAtabase for Regulatory Grade micrObial Sequences (FDA-ARGOS): Supporting development and validation of Infectious Disease Dx tests.</title>
        <authorList>
            <person name="Minogue T."/>
            <person name="Wolcott M."/>
            <person name="Wasieloski L."/>
            <person name="Aguilar W."/>
            <person name="Moore D."/>
            <person name="Jaissle J."/>
            <person name="Tallon L."/>
            <person name="Sadzewicz L."/>
            <person name="Zhao X."/>
            <person name="Boylan J."/>
            <person name="Ott S."/>
            <person name="Bowen H."/>
            <person name="Vavikolanu K."/>
            <person name="Mehta A."/>
            <person name="Aluvathingal J."/>
            <person name="Nadendla S."/>
            <person name="Yan Y."/>
            <person name="Sichtig H."/>
        </authorList>
    </citation>
    <scope>NUCLEOTIDE SEQUENCE [LARGE SCALE GENOMIC DNA]</scope>
    <source>
        <strain evidence="2 3">FDAARGOS_1272</strain>
    </source>
</reference>
<name>A0A892IFB4_9BURK</name>
<dbReference type="AlphaFoldDB" id="A0A892IFB4"/>
<protein>
    <submittedName>
        <fullName evidence="2">Uncharacterized protein</fullName>
    </submittedName>
</protein>
<proteinExistence type="predicted"/>
<gene>
    <name evidence="2" type="ORF">I6K02_27030</name>
</gene>
<evidence type="ECO:0000313" key="2">
    <source>
        <dbReference type="EMBL" id="QRO81412.1"/>
    </source>
</evidence>
<organism evidence="2 3">
    <name type="scientific">Burkholderia dolosa</name>
    <dbReference type="NCBI Taxonomy" id="152500"/>
    <lineage>
        <taxon>Bacteria</taxon>
        <taxon>Pseudomonadati</taxon>
        <taxon>Pseudomonadota</taxon>
        <taxon>Betaproteobacteria</taxon>
        <taxon>Burkholderiales</taxon>
        <taxon>Burkholderiaceae</taxon>
        <taxon>Burkholderia</taxon>
        <taxon>Burkholderia cepacia complex</taxon>
    </lineage>
</organism>
<feature type="region of interest" description="Disordered" evidence="1">
    <location>
        <begin position="78"/>
        <end position="98"/>
    </location>
</feature>
<evidence type="ECO:0000313" key="3">
    <source>
        <dbReference type="Proteomes" id="UP000625568"/>
    </source>
</evidence>
<evidence type="ECO:0000256" key="1">
    <source>
        <dbReference type="SAM" id="MobiDB-lite"/>
    </source>
</evidence>
<feature type="compositionally biased region" description="Basic residues" evidence="1">
    <location>
        <begin position="1"/>
        <end position="14"/>
    </location>
</feature>
<dbReference type="Proteomes" id="UP000625568">
    <property type="component" value="Chromosome 3"/>
</dbReference>
<feature type="region of interest" description="Disordered" evidence="1">
    <location>
        <begin position="1"/>
        <end position="30"/>
    </location>
</feature>
<sequence>MNFHRVGQRARHVERKPVDPKARRFGRNGGIRLDARKVGAHGRRMHRSVALLRLAVLFRIRARGGGLVSRRRNLLSLHGDRHQGGERHSRQPFGYFHS</sequence>
<accession>A0A892IFB4</accession>
<feature type="compositionally biased region" description="Basic and acidic residues" evidence="1">
    <location>
        <begin position="78"/>
        <end position="89"/>
    </location>
</feature>